<dbReference type="Gene3D" id="3.10.620.30">
    <property type="match status" value="1"/>
</dbReference>
<dbReference type="PANTHER" id="PTHR39327:SF1">
    <property type="entry name" value="BLR5470 PROTEIN"/>
    <property type="match status" value="1"/>
</dbReference>
<dbReference type="RefSeq" id="WP_006011796.1">
    <property type="nucleotide sequence ID" value="NZ_AUAV01000014.1"/>
</dbReference>
<dbReference type="Pfam" id="PF06035">
    <property type="entry name" value="Peptidase_C93"/>
    <property type="match status" value="1"/>
</dbReference>
<dbReference type="EMBL" id="BAEQ01000042">
    <property type="protein sequence ID" value="GAC29193.1"/>
    <property type="molecule type" value="Genomic_DNA"/>
</dbReference>
<gene>
    <name evidence="1" type="ORF">GPAL_2332</name>
</gene>
<evidence type="ECO:0000313" key="1">
    <source>
        <dbReference type="EMBL" id="GAC29193.1"/>
    </source>
</evidence>
<sequence>MTTKKYSLHFLCLIILLFLSGGFAVAEITFTEKFFNLVKTRYNQDAVARVRAWQLILEQQKNQSVDSQLYEINSFFNKIDFVDDKQHWGKNDYWATPIEFLGTNGGDCEDFTIAKYFSLIELGVASEKLRLMYVTATRPRQAHMVLAYYETPVSVPLVLDNINRRILPATQRRDLIPIYSFNGDGLWRAKSKGQGRQLQSKNNNSLWQDLTERMKQGY</sequence>
<comment type="caution">
    <text evidence="1">The sequence shown here is derived from an EMBL/GenBank/DDBJ whole genome shotgun (WGS) entry which is preliminary data.</text>
</comment>
<dbReference type="InterPro" id="IPR010319">
    <property type="entry name" value="Transglutaminase-like_Cys_pept"/>
</dbReference>
<evidence type="ECO:0000313" key="2">
    <source>
        <dbReference type="Proteomes" id="UP000006251"/>
    </source>
</evidence>
<accession>K6ZJX5</accession>
<dbReference type="AlphaFoldDB" id="K6ZJX5"/>
<dbReference type="PANTHER" id="PTHR39327">
    <property type="match status" value="1"/>
</dbReference>
<organism evidence="1 2">
    <name type="scientific">Brumicola pallidula DSM 14239 = ACAM 615</name>
    <dbReference type="NCBI Taxonomy" id="1121922"/>
    <lineage>
        <taxon>Bacteria</taxon>
        <taxon>Pseudomonadati</taxon>
        <taxon>Pseudomonadota</taxon>
        <taxon>Gammaproteobacteria</taxon>
        <taxon>Alteromonadales</taxon>
        <taxon>Alteromonadaceae</taxon>
        <taxon>Brumicola</taxon>
    </lineage>
</organism>
<name>K6ZJX5_9ALTE</name>
<reference evidence="2" key="1">
    <citation type="journal article" date="2014" name="Environ. Microbiol.">
        <title>Comparative genomics of the marine bacterial genus Glaciecola reveals the high degree of genomic diversity and genomic characteristic for cold adaptation.</title>
        <authorList>
            <person name="Qin Q.L."/>
            <person name="Xie B.B."/>
            <person name="Yu Y."/>
            <person name="Shu Y.L."/>
            <person name="Rong J.C."/>
            <person name="Zhang Y.J."/>
            <person name="Zhao D.L."/>
            <person name="Chen X.L."/>
            <person name="Zhang X.Y."/>
            <person name="Chen B."/>
            <person name="Zhou B.C."/>
            <person name="Zhang Y.Z."/>
        </authorList>
    </citation>
    <scope>NUCLEOTIDE SEQUENCE [LARGE SCALE GENOMIC DNA]</scope>
    <source>
        <strain evidence="2">ACAM 615</strain>
    </source>
</reference>
<dbReference type="STRING" id="1121922.GCA_000428905_02706"/>
<protein>
    <recommendedName>
        <fullName evidence="3">Transglutaminase</fullName>
    </recommendedName>
</protein>
<keyword evidence="2" id="KW-1185">Reference proteome</keyword>
<dbReference type="Proteomes" id="UP000006251">
    <property type="component" value="Unassembled WGS sequence"/>
</dbReference>
<proteinExistence type="predicted"/>
<evidence type="ECO:0008006" key="3">
    <source>
        <dbReference type="Google" id="ProtNLM"/>
    </source>
</evidence>